<dbReference type="Proteomes" id="UP000006853">
    <property type="component" value="Chromosome 1"/>
</dbReference>
<accession>A0A1G4KP84</accession>
<reference evidence="1 2" key="2">
    <citation type="journal article" date="2016" name="FEMS Yeast Res.">
        <title>Curation of the genome annotation of Pichia pastoris (Komagataella phaffii) CBS7435 from gene level to protein function.</title>
        <authorList>
            <person name="Valli M."/>
            <person name="Tatto N.E."/>
            <person name="Peymann A."/>
            <person name="Gruber C."/>
            <person name="Landes N."/>
            <person name="Ekker H."/>
            <person name="Thallinger G.G."/>
            <person name="Mattanovich D."/>
            <person name="Gasser B."/>
            <person name="Graf A.B."/>
        </authorList>
    </citation>
    <scope>GENOME REANNOTATION</scope>
    <source>
        <strain evidence="1 2">ATCC 76273 / CBS 7435 / CECT 11047 / NRRL Y-11430 / Wegner 21-1</strain>
    </source>
</reference>
<evidence type="ECO:0000313" key="2">
    <source>
        <dbReference type="Proteomes" id="UP000006853"/>
    </source>
</evidence>
<organism evidence="1 2">
    <name type="scientific">Komagataella phaffii (strain ATCC 76273 / CBS 7435 / CECT 11047 / NRRL Y-11430 / Wegner 21-1)</name>
    <name type="common">Yeast</name>
    <name type="synonym">Pichia pastoris</name>
    <dbReference type="NCBI Taxonomy" id="981350"/>
    <lineage>
        <taxon>Eukaryota</taxon>
        <taxon>Fungi</taxon>
        <taxon>Dikarya</taxon>
        <taxon>Ascomycota</taxon>
        <taxon>Saccharomycotina</taxon>
        <taxon>Pichiomycetes</taxon>
        <taxon>Pichiales</taxon>
        <taxon>Pichiaceae</taxon>
        <taxon>Komagataella</taxon>
    </lineage>
</organism>
<evidence type="ECO:0000313" key="1">
    <source>
        <dbReference type="EMBL" id="SCV11817.1"/>
    </source>
</evidence>
<keyword evidence="2" id="KW-1185">Reference proteome</keyword>
<dbReference type="EMBL" id="FR839628">
    <property type="protein sequence ID" value="SCV11817.1"/>
    <property type="molecule type" value="Genomic_DNA"/>
</dbReference>
<dbReference type="AlphaFoldDB" id="A0A1G4KP84"/>
<name>A0A1G4KP84_KOMPC</name>
<proteinExistence type="predicted"/>
<protein>
    <submittedName>
        <fullName evidence="1">Uncharacterized protein</fullName>
    </submittedName>
</protein>
<gene>
    <name evidence="1" type="ordered locus">PP7435_Chr1-2181</name>
</gene>
<sequence length="64" mass="7387">MYRQSASAKLRAGRAFDLEDDLEFCPLFIPSVRKQQDPMAMLRMMTSGNVNRSSPTFKLSYRKP</sequence>
<reference evidence="1 2" key="1">
    <citation type="journal article" date="2011" name="J. Biotechnol.">
        <title>High-quality genome sequence of Pichia pastoris CBS7435.</title>
        <authorList>
            <person name="Kuberl A."/>
            <person name="Schneider J."/>
            <person name="Thallinger G.G."/>
            <person name="Anderl I."/>
            <person name="Wibberg D."/>
            <person name="Hajek T."/>
            <person name="Jaenicke S."/>
            <person name="Brinkrolf K."/>
            <person name="Goesmann A."/>
            <person name="Szczepanowski R."/>
            <person name="Puhler A."/>
            <person name="Schwab H."/>
            <person name="Glieder A."/>
            <person name="Pichler H."/>
        </authorList>
    </citation>
    <scope>NUCLEOTIDE SEQUENCE [LARGE SCALE GENOMIC DNA]</scope>
    <source>
        <strain evidence="2">ATCC 76273 / CBS 7435 / CECT 11047 / NRRL Y-11430 / Wegner 21-1</strain>
    </source>
</reference>